<gene>
    <name evidence="6" type="ORF">CWE23_03985</name>
</gene>
<evidence type="ECO:0000256" key="3">
    <source>
        <dbReference type="ARBA" id="ARBA00016090"/>
    </source>
</evidence>
<dbReference type="GO" id="GO:0006487">
    <property type="term" value="P:protein N-linked glycosylation"/>
    <property type="evidence" value="ECO:0007669"/>
    <property type="project" value="TreeGrafter"/>
</dbReference>
<dbReference type="Gene3D" id="3.40.50.10490">
    <property type="entry name" value="Glucose-6-phosphate isomerase like protein, domain 1"/>
    <property type="match status" value="3"/>
</dbReference>
<evidence type="ECO:0000259" key="5">
    <source>
        <dbReference type="PROSITE" id="PS51464"/>
    </source>
</evidence>
<name>A0AA94EG12_9GAMM</name>
<organism evidence="6 7">
    <name type="scientific">Idiomarina aquatica</name>
    <dbReference type="NCBI Taxonomy" id="1327752"/>
    <lineage>
        <taxon>Bacteria</taxon>
        <taxon>Pseudomonadati</taxon>
        <taxon>Pseudomonadota</taxon>
        <taxon>Gammaproteobacteria</taxon>
        <taxon>Alteromonadales</taxon>
        <taxon>Idiomarinaceae</taxon>
        <taxon>Idiomarina</taxon>
    </lineage>
</organism>
<dbReference type="AlphaFoldDB" id="A0AA94EG12"/>
<comment type="caution">
    <text evidence="6">The sequence shown here is derived from an EMBL/GenBank/DDBJ whole genome shotgun (WGS) entry which is preliminary data.</text>
</comment>
<dbReference type="Pfam" id="PF01380">
    <property type="entry name" value="SIS"/>
    <property type="match status" value="1"/>
</dbReference>
<feature type="domain" description="SIS" evidence="5">
    <location>
        <begin position="299"/>
        <end position="436"/>
    </location>
</feature>
<dbReference type="GO" id="GO:0006047">
    <property type="term" value="P:UDP-N-acetylglucosamine metabolic process"/>
    <property type="evidence" value="ECO:0007669"/>
    <property type="project" value="TreeGrafter"/>
</dbReference>
<dbReference type="GO" id="GO:0097367">
    <property type="term" value="F:carbohydrate derivative binding"/>
    <property type="evidence" value="ECO:0007669"/>
    <property type="project" value="InterPro"/>
</dbReference>
<evidence type="ECO:0000313" key="6">
    <source>
        <dbReference type="EMBL" id="RUO45188.1"/>
    </source>
</evidence>
<evidence type="ECO:0000313" key="7">
    <source>
        <dbReference type="Proteomes" id="UP000286680"/>
    </source>
</evidence>
<proteinExistence type="predicted"/>
<dbReference type="EMBL" id="PIPS01000001">
    <property type="protein sequence ID" value="RUO45188.1"/>
    <property type="molecule type" value="Genomic_DNA"/>
</dbReference>
<comment type="catalytic activity">
    <reaction evidence="1">
        <text>D-fructose 6-phosphate + L-glutamine = D-glucosamine 6-phosphate + L-glutamate</text>
        <dbReference type="Rhea" id="RHEA:13237"/>
        <dbReference type="ChEBI" id="CHEBI:29985"/>
        <dbReference type="ChEBI" id="CHEBI:58359"/>
        <dbReference type="ChEBI" id="CHEBI:58725"/>
        <dbReference type="ChEBI" id="CHEBI:61527"/>
        <dbReference type="EC" id="2.6.1.16"/>
    </reaction>
</comment>
<evidence type="ECO:0000256" key="1">
    <source>
        <dbReference type="ARBA" id="ARBA00001031"/>
    </source>
</evidence>
<reference evidence="7" key="1">
    <citation type="journal article" date="2018" name="Front. Microbiol.">
        <title>Genome-Based Analysis Reveals the Taxonomy and Diversity of the Family Idiomarinaceae.</title>
        <authorList>
            <person name="Liu Y."/>
            <person name="Lai Q."/>
            <person name="Shao Z."/>
        </authorList>
    </citation>
    <scope>NUCLEOTIDE SEQUENCE [LARGE SCALE GENOMIC DNA]</scope>
    <source>
        <strain evidence="7">SN-14</strain>
    </source>
</reference>
<protein>
    <recommendedName>
        <fullName evidence="3">Glutamine--fructose-6-phosphate aminotransferase [isomerizing]</fullName>
        <ecNumber evidence="2">2.6.1.16</ecNumber>
    </recommendedName>
</protein>
<evidence type="ECO:0000256" key="2">
    <source>
        <dbReference type="ARBA" id="ARBA00012916"/>
    </source>
</evidence>
<dbReference type="RefSeq" id="WP_126819568.1">
    <property type="nucleotide sequence ID" value="NZ_PIPS01000001.1"/>
</dbReference>
<dbReference type="PANTHER" id="PTHR10937:SF0">
    <property type="entry name" value="GLUTAMINE--FRUCTOSE-6-PHOSPHATE TRANSAMINASE (ISOMERIZING)"/>
    <property type="match status" value="1"/>
</dbReference>
<dbReference type="PANTHER" id="PTHR10937">
    <property type="entry name" value="GLUCOSAMINE--FRUCTOSE-6-PHOSPHATE AMINOTRANSFERASE, ISOMERIZING"/>
    <property type="match status" value="1"/>
</dbReference>
<dbReference type="GO" id="GO:0004360">
    <property type="term" value="F:glutamine-fructose-6-phosphate transaminase (isomerizing) activity"/>
    <property type="evidence" value="ECO:0007669"/>
    <property type="project" value="UniProtKB-EC"/>
</dbReference>
<dbReference type="Proteomes" id="UP000286680">
    <property type="component" value="Unassembled WGS sequence"/>
</dbReference>
<dbReference type="GO" id="GO:0006002">
    <property type="term" value="P:fructose 6-phosphate metabolic process"/>
    <property type="evidence" value="ECO:0007669"/>
    <property type="project" value="TreeGrafter"/>
</dbReference>
<accession>A0AA94EG12</accession>
<dbReference type="InterPro" id="IPR046348">
    <property type="entry name" value="SIS_dom_sf"/>
</dbReference>
<keyword evidence="4" id="KW-0315">Glutamine amidotransferase</keyword>
<dbReference type="PROSITE" id="PS51464">
    <property type="entry name" value="SIS"/>
    <property type="match status" value="1"/>
</dbReference>
<sequence>MEDNLFLITFSERNWETLLKATLPARHEAQEIAPHVGLGWTNKKPVVVWKNETLTLELGNDLFVGVGFGEYFLSNSRDVLKPLVGEFITVDAGNTLQVSNKGICIYDAEGEAVTAVRETLSPDIKKRCLLPEYRSFFEADTYLMPTQLVNAQENSLNIELLDKLRNAKFVYLIGSGESYNVALMAKEWLEYALRVVCIADMTSEFWGRQPFLPSGSLVVRLATVDENVQELEEIASVNGLTNIELGNLRFETSAELMLNLLNLALEASSDDRRKHKQALKNLPHEIDNLLNERDCLNGVVERLRNYKSLFVLGQGVHYALARQAAAYLRKNCRLRADAVVTGEFKHGQLAIVDETKPILMLNPKSSELDYILDAVNKITGRSLPVIVISTSSNIIGSQNSNVDFINLPSHAAINEVFLYETAIRLVVLEWAKLQGKQLN</sequence>
<dbReference type="EC" id="2.6.1.16" evidence="2"/>
<evidence type="ECO:0000256" key="4">
    <source>
        <dbReference type="ARBA" id="ARBA00022962"/>
    </source>
</evidence>
<dbReference type="SUPFAM" id="SSF53697">
    <property type="entry name" value="SIS domain"/>
    <property type="match status" value="1"/>
</dbReference>
<keyword evidence="7" id="KW-1185">Reference proteome</keyword>
<dbReference type="InterPro" id="IPR001347">
    <property type="entry name" value="SIS_dom"/>
</dbReference>